<name>A0A0W0EVC6_MONRR</name>
<feature type="transmembrane region" description="Helical" evidence="1">
    <location>
        <begin position="85"/>
        <end position="108"/>
    </location>
</feature>
<evidence type="ECO:0000313" key="2">
    <source>
        <dbReference type="EMBL" id="KTB28011.1"/>
    </source>
</evidence>
<keyword evidence="1" id="KW-0472">Membrane</keyword>
<accession>A0A0W0EVC6</accession>
<dbReference type="Proteomes" id="UP000054988">
    <property type="component" value="Unassembled WGS sequence"/>
</dbReference>
<evidence type="ECO:0000256" key="1">
    <source>
        <dbReference type="SAM" id="Phobius"/>
    </source>
</evidence>
<dbReference type="AlphaFoldDB" id="A0A0W0EVC6"/>
<comment type="caution">
    <text evidence="2">The sequence shown here is derived from an EMBL/GenBank/DDBJ whole genome shotgun (WGS) entry which is preliminary data.</text>
</comment>
<proteinExistence type="predicted"/>
<keyword evidence="1" id="KW-0812">Transmembrane</keyword>
<sequence>MSMDTPMKEYTLLAHNCFFFLGDHFDGHLPALFVIQYAGIRETVEHFDEVLPSIVKYIVDKVENLFLNLVVSTVTMFTDEADKRLYWDLMPVALLPTSVLWFFCLPIFHARLHFGLRDQLGTRLKRELKTRAADIAQDALQHHNVLQVLAQRLWLRKMDKLVGPVIMTEIIDIM</sequence>
<reference evidence="2 3" key="1">
    <citation type="submission" date="2015-12" db="EMBL/GenBank/DDBJ databases">
        <title>Draft genome sequence of Moniliophthora roreri, the causal agent of frosty pod rot of cacao.</title>
        <authorList>
            <person name="Aime M.C."/>
            <person name="Diaz-Valderrama J.R."/>
            <person name="Kijpornyongpan T."/>
            <person name="Phillips-Mora W."/>
        </authorList>
    </citation>
    <scope>NUCLEOTIDE SEQUENCE [LARGE SCALE GENOMIC DNA]</scope>
    <source>
        <strain evidence="2 3">MCA 2952</strain>
    </source>
</reference>
<evidence type="ECO:0000313" key="3">
    <source>
        <dbReference type="Proteomes" id="UP000054988"/>
    </source>
</evidence>
<protein>
    <submittedName>
        <fullName evidence="2">Uncharacterized protein</fullName>
    </submittedName>
</protein>
<dbReference type="EMBL" id="LATX01002507">
    <property type="protein sequence ID" value="KTB28011.1"/>
    <property type="molecule type" value="Genomic_DNA"/>
</dbReference>
<keyword evidence="1" id="KW-1133">Transmembrane helix</keyword>
<gene>
    <name evidence="2" type="ORF">WG66_19372</name>
</gene>
<organism evidence="2 3">
    <name type="scientific">Moniliophthora roreri</name>
    <name type="common">Frosty pod rot fungus</name>
    <name type="synonym">Monilia roreri</name>
    <dbReference type="NCBI Taxonomy" id="221103"/>
    <lineage>
        <taxon>Eukaryota</taxon>
        <taxon>Fungi</taxon>
        <taxon>Dikarya</taxon>
        <taxon>Basidiomycota</taxon>
        <taxon>Agaricomycotina</taxon>
        <taxon>Agaricomycetes</taxon>
        <taxon>Agaricomycetidae</taxon>
        <taxon>Agaricales</taxon>
        <taxon>Marasmiineae</taxon>
        <taxon>Marasmiaceae</taxon>
        <taxon>Moniliophthora</taxon>
    </lineage>
</organism>